<dbReference type="STRING" id="1796497.GCE9029_02453"/>
<dbReference type="InterPro" id="IPR000182">
    <property type="entry name" value="GNAT_dom"/>
</dbReference>
<dbReference type="EMBL" id="FIZX01000002">
    <property type="protein sequence ID" value="CZF81194.1"/>
    <property type="molecule type" value="Genomic_DNA"/>
</dbReference>
<keyword evidence="2" id="KW-0808">Transferase</keyword>
<evidence type="ECO:0000313" key="3">
    <source>
        <dbReference type="Proteomes" id="UP000071641"/>
    </source>
</evidence>
<feature type="domain" description="N-acetyltransferase" evidence="1">
    <location>
        <begin position="12"/>
        <end position="164"/>
    </location>
</feature>
<dbReference type="PROSITE" id="PS51186">
    <property type="entry name" value="GNAT"/>
    <property type="match status" value="1"/>
</dbReference>
<dbReference type="Proteomes" id="UP000071641">
    <property type="component" value="Unassembled WGS sequence"/>
</dbReference>
<keyword evidence="3" id="KW-1185">Reference proteome</keyword>
<dbReference type="Pfam" id="PF00583">
    <property type="entry name" value="Acetyltransf_1"/>
    <property type="match status" value="1"/>
</dbReference>
<evidence type="ECO:0000259" key="1">
    <source>
        <dbReference type="PROSITE" id="PS51186"/>
    </source>
</evidence>
<dbReference type="OrthoDB" id="27442at2"/>
<dbReference type="Gene3D" id="3.40.630.30">
    <property type="match status" value="1"/>
</dbReference>
<organism evidence="2 3">
    <name type="scientific">Grimontia celer</name>
    <dbReference type="NCBI Taxonomy" id="1796497"/>
    <lineage>
        <taxon>Bacteria</taxon>
        <taxon>Pseudomonadati</taxon>
        <taxon>Pseudomonadota</taxon>
        <taxon>Gammaproteobacteria</taxon>
        <taxon>Vibrionales</taxon>
        <taxon>Vibrionaceae</taxon>
        <taxon>Grimontia</taxon>
    </lineage>
</organism>
<dbReference type="InterPro" id="IPR016181">
    <property type="entry name" value="Acyl_CoA_acyltransferase"/>
</dbReference>
<name>A0A128F458_9GAMM</name>
<dbReference type="AlphaFoldDB" id="A0A128F458"/>
<dbReference type="GO" id="GO:0016747">
    <property type="term" value="F:acyltransferase activity, transferring groups other than amino-acyl groups"/>
    <property type="evidence" value="ECO:0007669"/>
    <property type="project" value="InterPro"/>
</dbReference>
<gene>
    <name evidence="2" type="ORF">GCE9029_02453</name>
</gene>
<accession>A0A128F458</accession>
<dbReference type="SUPFAM" id="SSF55729">
    <property type="entry name" value="Acyl-CoA N-acyltransferases (Nat)"/>
    <property type="match status" value="1"/>
</dbReference>
<dbReference type="RefSeq" id="WP_062663521.1">
    <property type="nucleotide sequence ID" value="NZ_FIZX01000002.1"/>
</dbReference>
<reference evidence="3" key="1">
    <citation type="submission" date="2016-02" db="EMBL/GenBank/DDBJ databases">
        <authorList>
            <person name="Rodrigo-Torres Lidia"/>
            <person name="Arahal R.David."/>
        </authorList>
    </citation>
    <scope>NUCLEOTIDE SEQUENCE [LARGE SCALE GENOMIC DNA]</scope>
    <source>
        <strain evidence="3">CECT 9029</strain>
    </source>
</reference>
<protein>
    <submittedName>
        <fullName evidence="2">Acetyltransferase (GNAT) family protein</fullName>
    </submittedName>
</protein>
<proteinExistence type="predicted"/>
<evidence type="ECO:0000313" key="2">
    <source>
        <dbReference type="EMBL" id="CZF81194.1"/>
    </source>
</evidence>
<sequence length="164" mass="19028">MPISLTKSTHPDDWRTIEGFLFEAIERLEGAGIPLWEREEVSVSALQKAYGDDSLYLVKEEDQIIGGVFILERDALFWPQITADDSLFFHKLVIGDAFITRGIGHRVLQAMVDLVKSEGRQWLRCDCHGDRPRLRNFYESFGFYFIDRREIEGFDAALYEYPCL</sequence>